<evidence type="ECO:0000313" key="7">
    <source>
        <dbReference type="Proteomes" id="UP001338582"/>
    </source>
</evidence>
<dbReference type="SUPFAM" id="SSF52151">
    <property type="entry name" value="FabD/lysophospholipase-like"/>
    <property type="match status" value="1"/>
</dbReference>
<dbReference type="EMBL" id="CP138894">
    <property type="protein sequence ID" value="WPK22920.1"/>
    <property type="molecule type" value="Genomic_DNA"/>
</dbReference>
<name>A0AAX4H4Q8_9ASCO</name>
<dbReference type="AlphaFoldDB" id="A0AAX4H4Q8"/>
<evidence type="ECO:0000256" key="2">
    <source>
        <dbReference type="ARBA" id="ARBA00022679"/>
    </source>
</evidence>
<evidence type="ECO:0000256" key="3">
    <source>
        <dbReference type="ARBA" id="ARBA00023315"/>
    </source>
</evidence>
<feature type="domain" description="Malonyl-CoA:ACP transacylase (MAT)" evidence="5">
    <location>
        <begin position="12"/>
        <end position="301"/>
    </location>
</feature>
<dbReference type="GeneID" id="88171212"/>
<protein>
    <recommendedName>
        <fullName evidence="1">[acyl-carrier-protein] S-malonyltransferase</fullName>
        <ecNumber evidence="1">2.3.1.39</ecNumber>
    </recommendedName>
</protein>
<dbReference type="InterPro" id="IPR001227">
    <property type="entry name" value="Ac_transferase_dom_sf"/>
</dbReference>
<organism evidence="6 7">
    <name type="scientific">Australozyma saopauloensis</name>
    <dbReference type="NCBI Taxonomy" id="291208"/>
    <lineage>
        <taxon>Eukaryota</taxon>
        <taxon>Fungi</taxon>
        <taxon>Dikarya</taxon>
        <taxon>Ascomycota</taxon>
        <taxon>Saccharomycotina</taxon>
        <taxon>Pichiomycetes</taxon>
        <taxon>Metschnikowiaceae</taxon>
        <taxon>Australozyma</taxon>
    </lineage>
</organism>
<dbReference type="GO" id="GO:0006633">
    <property type="term" value="P:fatty acid biosynthetic process"/>
    <property type="evidence" value="ECO:0007669"/>
    <property type="project" value="TreeGrafter"/>
</dbReference>
<evidence type="ECO:0000313" key="6">
    <source>
        <dbReference type="EMBL" id="WPK22920.1"/>
    </source>
</evidence>
<dbReference type="InterPro" id="IPR016035">
    <property type="entry name" value="Acyl_Trfase/lysoPLipase"/>
</dbReference>
<dbReference type="RefSeq" id="XP_062875307.1">
    <property type="nucleotide sequence ID" value="XM_063019237.1"/>
</dbReference>
<dbReference type="PANTHER" id="PTHR42681:SF1">
    <property type="entry name" value="MALONYL-COA-ACYL CARRIER PROTEIN TRANSACYLASE, MITOCHONDRIAL"/>
    <property type="match status" value="1"/>
</dbReference>
<dbReference type="GO" id="GO:0004314">
    <property type="term" value="F:[acyl-carrier-protein] S-malonyltransferase activity"/>
    <property type="evidence" value="ECO:0007669"/>
    <property type="project" value="UniProtKB-EC"/>
</dbReference>
<dbReference type="Pfam" id="PF00698">
    <property type="entry name" value="Acyl_transf_1"/>
    <property type="match status" value="1"/>
</dbReference>
<comment type="catalytic activity">
    <reaction evidence="4">
        <text>holo-[ACP] + malonyl-CoA = malonyl-[ACP] + CoA</text>
        <dbReference type="Rhea" id="RHEA:41792"/>
        <dbReference type="Rhea" id="RHEA-COMP:9623"/>
        <dbReference type="Rhea" id="RHEA-COMP:9685"/>
        <dbReference type="ChEBI" id="CHEBI:57287"/>
        <dbReference type="ChEBI" id="CHEBI:57384"/>
        <dbReference type="ChEBI" id="CHEBI:64479"/>
        <dbReference type="ChEBI" id="CHEBI:78449"/>
        <dbReference type="EC" id="2.3.1.39"/>
    </reaction>
</comment>
<dbReference type="InterPro" id="IPR050858">
    <property type="entry name" value="Mal-CoA-ACP_Trans/PKS_FabD"/>
</dbReference>
<dbReference type="PANTHER" id="PTHR42681">
    <property type="entry name" value="MALONYL-COA-ACYL CARRIER PROTEIN TRANSACYLASE, MITOCHONDRIAL"/>
    <property type="match status" value="1"/>
</dbReference>
<keyword evidence="3" id="KW-0012">Acyltransferase</keyword>
<evidence type="ECO:0000256" key="4">
    <source>
        <dbReference type="ARBA" id="ARBA00048462"/>
    </source>
</evidence>
<accession>A0AAX4H4Q8</accession>
<gene>
    <name evidence="6" type="ORF">PUMCH_000143</name>
</gene>
<sequence>MVPKALKSIALACPGQGIWPQGCLYHLRKHESLFRDSLDCLDETIGSSFSKFLLDQSSTQNESWNLSTANAQPAILSSTYILLDIFKKLHGIDLASSSSTTHLLGHSLGEYTAITLAKVISLEDGLNLVRRRGLLMEEFAKSTADRKWEMHVLVFRPAAFDLVLRKVTEAGLLACVNNETQLSISGELKRILLLLSDLNTPKKTILKQAVLPVEIPFHNSVLTEVEEELLKVRPVSGSPIKPVVCNIDGVSASEDLLEKTIRATSRPVQWKKSMDHLCSLHTDTVINIGPGSAVDSINSRFKIKNLPMKNEEDMKSLAKLLSGAD</sequence>
<dbReference type="Proteomes" id="UP001338582">
    <property type="component" value="Chromosome 1"/>
</dbReference>
<dbReference type="GO" id="GO:0005739">
    <property type="term" value="C:mitochondrion"/>
    <property type="evidence" value="ECO:0007669"/>
    <property type="project" value="TreeGrafter"/>
</dbReference>
<dbReference type="Gene3D" id="3.40.366.10">
    <property type="entry name" value="Malonyl-Coenzyme A Acyl Carrier Protein, domain 2"/>
    <property type="match status" value="1"/>
</dbReference>
<reference evidence="6 7" key="1">
    <citation type="submission" date="2023-10" db="EMBL/GenBank/DDBJ databases">
        <title>Draft Genome Sequence of Candida saopaulonensis from a very Premature Infant with Sepsis.</title>
        <authorList>
            <person name="Ning Y."/>
            <person name="Dai R."/>
            <person name="Xiao M."/>
            <person name="Xu Y."/>
            <person name="Yan Q."/>
            <person name="Zhang L."/>
        </authorList>
    </citation>
    <scope>NUCLEOTIDE SEQUENCE [LARGE SCALE GENOMIC DNA]</scope>
    <source>
        <strain evidence="6 7">19XY460</strain>
    </source>
</reference>
<proteinExistence type="predicted"/>
<dbReference type="InterPro" id="IPR014043">
    <property type="entry name" value="Acyl_transferase_dom"/>
</dbReference>
<evidence type="ECO:0000256" key="1">
    <source>
        <dbReference type="ARBA" id="ARBA00013258"/>
    </source>
</evidence>
<dbReference type="Gene3D" id="3.30.70.250">
    <property type="entry name" value="Malonyl-CoA ACP transacylase, ACP-binding"/>
    <property type="match status" value="1"/>
</dbReference>
<dbReference type="KEGG" id="asau:88171212"/>
<dbReference type="EC" id="2.3.1.39" evidence="1"/>
<keyword evidence="2" id="KW-0808">Transferase</keyword>
<keyword evidence="7" id="KW-1185">Reference proteome</keyword>
<evidence type="ECO:0000259" key="5">
    <source>
        <dbReference type="SMART" id="SM00827"/>
    </source>
</evidence>
<dbReference type="SMART" id="SM00827">
    <property type="entry name" value="PKS_AT"/>
    <property type="match status" value="1"/>
</dbReference>